<dbReference type="Pfam" id="PF09011">
    <property type="entry name" value="HMG_box_2"/>
    <property type="match status" value="1"/>
</dbReference>
<keyword evidence="1 2" id="KW-0238">DNA-binding</keyword>
<evidence type="ECO:0000313" key="4">
    <source>
        <dbReference type="EMBL" id="KAH7537737.1"/>
    </source>
</evidence>
<dbReference type="SUPFAM" id="SSF47095">
    <property type="entry name" value="HMG-box"/>
    <property type="match status" value="1"/>
</dbReference>
<evidence type="ECO:0000313" key="5">
    <source>
        <dbReference type="Proteomes" id="UP000813462"/>
    </source>
</evidence>
<dbReference type="Proteomes" id="UP000813462">
    <property type="component" value="Unassembled WGS sequence"/>
</dbReference>
<comment type="caution">
    <text evidence="4">The sequence shown here is derived from an EMBL/GenBank/DDBJ whole genome shotgun (WGS) entry which is preliminary data.</text>
</comment>
<evidence type="ECO:0000259" key="3">
    <source>
        <dbReference type="PROSITE" id="PS50118"/>
    </source>
</evidence>
<organism evidence="4 5">
    <name type="scientific">Ziziphus jujuba var. spinosa</name>
    <dbReference type="NCBI Taxonomy" id="714518"/>
    <lineage>
        <taxon>Eukaryota</taxon>
        <taxon>Viridiplantae</taxon>
        <taxon>Streptophyta</taxon>
        <taxon>Embryophyta</taxon>
        <taxon>Tracheophyta</taxon>
        <taxon>Spermatophyta</taxon>
        <taxon>Magnoliopsida</taxon>
        <taxon>eudicotyledons</taxon>
        <taxon>Gunneridae</taxon>
        <taxon>Pentapetalae</taxon>
        <taxon>rosids</taxon>
        <taxon>fabids</taxon>
        <taxon>Rosales</taxon>
        <taxon>Rhamnaceae</taxon>
        <taxon>Paliureae</taxon>
        <taxon>Ziziphus</taxon>
    </lineage>
</organism>
<dbReference type="Gene3D" id="1.10.30.10">
    <property type="entry name" value="High mobility group box domain"/>
    <property type="match status" value="1"/>
</dbReference>
<keyword evidence="2" id="KW-0539">Nucleus</keyword>
<proteinExistence type="predicted"/>
<evidence type="ECO:0000256" key="2">
    <source>
        <dbReference type="PROSITE-ProRule" id="PRU00267"/>
    </source>
</evidence>
<evidence type="ECO:0000256" key="1">
    <source>
        <dbReference type="ARBA" id="ARBA00023125"/>
    </source>
</evidence>
<dbReference type="InterPro" id="IPR050342">
    <property type="entry name" value="HMGB"/>
</dbReference>
<dbReference type="AlphaFoldDB" id="A0A978VQB2"/>
<dbReference type="EMBL" id="JAEACU010000003">
    <property type="protein sequence ID" value="KAH7537737.1"/>
    <property type="molecule type" value="Genomic_DNA"/>
</dbReference>
<accession>A0A978VQB2</accession>
<feature type="DNA-binding region" description="HMG box" evidence="2">
    <location>
        <begin position="212"/>
        <end position="276"/>
    </location>
</feature>
<name>A0A978VQB2_ZIZJJ</name>
<sequence>MLQSCPITTHLFLLTQFHYHLGLSSSMVNIYSTPPPSTTPTMSSMRPLQLSGYLSGDTIQVQGDSENLQFSLQFNIHNKQSSDNLNSPGTVAYNPEKQSCENSSFSSYVTPIAAEELNDQSQCTNPFVLENRSFVEEVDRCESETRQNDGETSSTVVTRLRSGVISPVSYFPRTSSIRKLKACEKVKSLKKSRGKVDHHDVLERVLRRRSCPIRPCSSYTFFVISTWDLVRSPSFGETSKRLSRMWSNLPRKSKKLYEEMAMKDNIRYKKQCKLLWSKSGRKLK</sequence>
<dbReference type="GO" id="GO:0003677">
    <property type="term" value="F:DNA binding"/>
    <property type="evidence" value="ECO:0007669"/>
    <property type="project" value="UniProtKB-UniRule"/>
</dbReference>
<protein>
    <recommendedName>
        <fullName evidence="3">HMG box domain-containing protein</fullName>
    </recommendedName>
</protein>
<dbReference type="PROSITE" id="PS50118">
    <property type="entry name" value="HMG_BOX_2"/>
    <property type="match status" value="1"/>
</dbReference>
<dbReference type="OrthoDB" id="1919336at2759"/>
<dbReference type="InterPro" id="IPR009071">
    <property type="entry name" value="HMG_box_dom"/>
</dbReference>
<dbReference type="InterPro" id="IPR036910">
    <property type="entry name" value="HMG_box_dom_sf"/>
</dbReference>
<feature type="domain" description="HMG box" evidence="3">
    <location>
        <begin position="212"/>
        <end position="276"/>
    </location>
</feature>
<dbReference type="PANTHER" id="PTHR48112">
    <property type="entry name" value="HIGH MOBILITY GROUP PROTEIN DSP1"/>
    <property type="match status" value="1"/>
</dbReference>
<reference evidence="4" key="1">
    <citation type="journal article" date="2021" name="Front. Plant Sci.">
        <title>Chromosome-Scale Genome Assembly for Chinese Sour Jujube and Insights Into Its Genome Evolution and Domestication Signature.</title>
        <authorList>
            <person name="Shen L.-Y."/>
            <person name="Luo H."/>
            <person name="Wang X.-L."/>
            <person name="Wang X.-M."/>
            <person name="Qiu X.-J."/>
            <person name="Liu H."/>
            <person name="Zhou S.-S."/>
            <person name="Jia K.-H."/>
            <person name="Nie S."/>
            <person name="Bao Y.-T."/>
            <person name="Zhang R.-G."/>
            <person name="Yun Q.-Z."/>
            <person name="Chai Y.-H."/>
            <person name="Lu J.-Y."/>
            <person name="Li Y."/>
            <person name="Zhao S.-W."/>
            <person name="Mao J.-F."/>
            <person name="Jia S.-G."/>
            <person name="Mao Y.-M."/>
        </authorList>
    </citation>
    <scope>NUCLEOTIDE SEQUENCE</scope>
    <source>
        <strain evidence="4">AT0</strain>
        <tissue evidence="4">Leaf</tissue>
    </source>
</reference>
<gene>
    <name evidence="4" type="ORF">FEM48_Zijuj03G0124600</name>
</gene>
<dbReference type="GO" id="GO:0005634">
    <property type="term" value="C:nucleus"/>
    <property type="evidence" value="ECO:0007669"/>
    <property type="project" value="UniProtKB-UniRule"/>
</dbReference>